<dbReference type="InParanoid" id="A0A2H3DMK1"/>
<name>A0A2H3DMK1_ARMGA</name>
<keyword evidence="1" id="KW-1133">Transmembrane helix</keyword>
<evidence type="ECO:0000256" key="1">
    <source>
        <dbReference type="SAM" id="Phobius"/>
    </source>
</evidence>
<gene>
    <name evidence="2" type="ORF">ARMGADRAFT_696822</name>
</gene>
<dbReference type="OrthoDB" id="10350976at2759"/>
<keyword evidence="1" id="KW-0812">Transmembrane</keyword>
<organism evidence="2 3">
    <name type="scientific">Armillaria gallica</name>
    <name type="common">Bulbous honey fungus</name>
    <name type="synonym">Armillaria bulbosa</name>
    <dbReference type="NCBI Taxonomy" id="47427"/>
    <lineage>
        <taxon>Eukaryota</taxon>
        <taxon>Fungi</taxon>
        <taxon>Dikarya</taxon>
        <taxon>Basidiomycota</taxon>
        <taxon>Agaricomycotina</taxon>
        <taxon>Agaricomycetes</taxon>
        <taxon>Agaricomycetidae</taxon>
        <taxon>Agaricales</taxon>
        <taxon>Marasmiineae</taxon>
        <taxon>Physalacriaceae</taxon>
        <taxon>Armillaria</taxon>
    </lineage>
</organism>
<keyword evidence="3" id="KW-1185">Reference proteome</keyword>
<accession>A0A2H3DMK1</accession>
<sequence>MPSFWSLYIYGTLAVLPSLMNFFYRLLFQTAMKIKFLLQNDPILRILFFNAFVRSWAKIATSARHALFVLAPRHTTNQLGFPSFPMACHGGVCCLREFPTDIVNQSC</sequence>
<evidence type="ECO:0000313" key="3">
    <source>
        <dbReference type="Proteomes" id="UP000217790"/>
    </source>
</evidence>
<keyword evidence="1" id="KW-0472">Membrane</keyword>
<evidence type="ECO:0000313" key="2">
    <source>
        <dbReference type="EMBL" id="PBK96449.1"/>
    </source>
</evidence>
<dbReference type="Proteomes" id="UP000217790">
    <property type="component" value="Unassembled WGS sequence"/>
</dbReference>
<dbReference type="EMBL" id="KZ293650">
    <property type="protein sequence ID" value="PBK96449.1"/>
    <property type="molecule type" value="Genomic_DNA"/>
</dbReference>
<protein>
    <submittedName>
        <fullName evidence="2">Uncharacterized protein</fullName>
    </submittedName>
</protein>
<proteinExistence type="predicted"/>
<reference evidence="3" key="1">
    <citation type="journal article" date="2017" name="Nat. Ecol. Evol.">
        <title>Genome expansion and lineage-specific genetic innovations in the forest pathogenic fungi Armillaria.</title>
        <authorList>
            <person name="Sipos G."/>
            <person name="Prasanna A.N."/>
            <person name="Walter M.C."/>
            <person name="O'Connor E."/>
            <person name="Balint B."/>
            <person name="Krizsan K."/>
            <person name="Kiss B."/>
            <person name="Hess J."/>
            <person name="Varga T."/>
            <person name="Slot J."/>
            <person name="Riley R."/>
            <person name="Boka B."/>
            <person name="Rigling D."/>
            <person name="Barry K."/>
            <person name="Lee J."/>
            <person name="Mihaltcheva S."/>
            <person name="LaButti K."/>
            <person name="Lipzen A."/>
            <person name="Waldron R."/>
            <person name="Moloney N.M."/>
            <person name="Sperisen C."/>
            <person name="Kredics L."/>
            <person name="Vagvoelgyi C."/>
            <person name="Patrignani A."/>
            <person name="Fitzpatrick D."/>
            <person name="Nagy I."/>
            <person name="Doyle S."/>
            <person name="Anderson J.B."/>
            <person name="Grigoriev I.V."/>
            <person name="Gueldener U."/>
            <person name="Muensterkoetter M."/>
            <person name="Nagy L.G."/>
        </authorList>
    </citation>
    <scope>NUCLEOTIDE SEQUENCE [LARGE SCALE GENOMIC DNA]</scope>
    <source>
        <strain evidence="3">Ar21-2</strain>
    </source>
</reference>
<feature type="transmembrane region" description="Helical" evidence="1">
    <location>
        <begin position="6"/>
        <end position="27"/>
    </location>
</feature>
<dbReference type="AlphaFoldDB" id="A0A2H3DMK1"/>